<evidence type="ECO:0000256" key="1">
    <source>
        <dbReference type="ARBA" id="ARBA00004245"/>
    </source>
</evidence>
<proteinExistence type="inferred from homology"/>
<dbReference type="GO" id="GO:0005856">
    <property type="term" value="C:cytoskeleton"/>
    <property type="evidence" value="ECO:0007669"/>
    <property type="project" value="UniProtKB-SubCell"/>
</dbReference>
<gene>
    <name evidence="7" type="primary">FAM83G</name>
</gene>
<reference evidence="7" key="2">
    <citation type="submission" date="2025-08" db="UniProtKB">
        <authorList>
            <consortium name="Ensembl"/>
        </authorList>
    </citation>
    <scope>IDENTIFICATION</scope>
</reference>
<dbReference type="Gene3D" id="3.30.870.10">
    <property type="entry name" value="Endonuclease Chain A"/>
    <property type="match status" value="1"/>
</dbReference>
<dbReference type="GeneTree" id="ENSGT00940000157932"/>
<evidence type="ECO:0000256" key="4">
    <source>
        <dbReference type="ARBA" id="ARBA00023212"/>
    </source>
</evidence>
<evidence type="ECO:0000259" key="6">
    <source>
        <dbReference type="Pfam" id="PF07894"/>
    </source>
</evidence>
<dbReference type="Ensembl" id="ENSPNAT00000026082.2">
    <property type="protein sequence ID" value="ENSPNAP00000034348.1"/>
    <property type="gene ID" value="ENSPNAG00000023587.2"/>
</dbReference>
<dbReference type="FunFam" id="3.30.870.10:FF:000004">
    <property type="entry name" value="protein FAM83H isoform X2"/>
    <property type="match status" value="1"/>
</dbReference>
<sequence length="939" mass="104587">MALSQLQCLDDNNVNLRTNESKPEFFYSEEQRLALETLLEAGREGFEEFLKTSSIRSFLSDLEVARLTGSVEAYRPGSPDASVRADGDPDEAHGSLQYWPDRSDTSLPQLDVGWPDCAAYRGVTRAYVYAQPPLEGDTHIKEVVRKTVAQAQKVIAIVMDLFTDVDIFKDLLDASFKRKVAVYILLEATGVPHFLRMCERAAMHTGHLKNLRVRSIRGTEFFTRSSKKVCGSQSQKFMFVDGDKAVSGSYSFTWTSSRLDRNIITVLTGQAVDTFDKLFRDLYMMSNGVSLNKINLVDEPKPEPAPQTAPAAVPSAAMALKLINPKYALVSSSATAKSNRTPSEGCMGKVTSNKQMKEVPEAPQIHPGLLHLEKANMIEYLPIWPEPDPPSDVIGFINIRDYNKPLQAHLMRSELFEVSQAIRFKDPFHVTEEPLPEKAFPKPRLEFHSPLANEQPLMQPQTSPEKNISQGKSEAMRTTAVQGNQRLENKDEEPDKNEAKGVDRYSAETPNCNSNFSSTSEEYFECSDSLAVETMFEDIVNGMLTGSGCSEQDWHLDDSNNTVRHSLSSVPLQLEQLALMANSCEHESSNDSLKETEKPQPHSTLQERKDGHVTGMTIHSEPEDTEAALAIEVDRLSEPVFKDDKQQIQETDASSLAPESKPFANSLEANNDSCGEKSDRQSEELPLHKIEHTSYSVENDVLGFKPVKVDNVNKSELAKNKLSKSVPWGKLVAPIIFVHTKTESQSIVFSDRVTDVPLLTLKPELHSGLNYTSNLTSAIEVNDAKHQKTIATVSAAPQSESQAKRVHEENCNLPACPADTKELKIAENFDLERTVEVKSDHSSVPELKENAVEPAVDITGKTEPPGQQTVTGLKVARHSADARSSIMKQTFQDAGKDERVRQHTCTYREHRNRPEAKPKLEGNERKVRIPFNNIISITN</sequence>
<feature type="region of interest" description="Disordered" evidence="5">
    <location>
        <begin position="583"/>
        <end position="611"/>
    </location>
</feature>
<reference evidence="7 8" key="1">
    <citation type="submission" date="2020-10" db="EMBL/GenBank/DDBJ databases">
        <title>Pygocentrus nattereri (red-bellied piranha) genome, fPygNat1, primary haplotype.</title>
        <authorList>
            <person name="Myers G."/>
            <person name="Meyer A."/>
            <person name="Karagic N."/>
            <person name="Pippel M."/>
            <person name="Winkler S."/>
            <person name="Tracey A."/>
            <person name="Wood J."/>
            <person name="Formenti G."/>
            <person name="Howe K."/>
            <person name="Fedrigo O."/>
            <person name="Jarvis E.D."/>
        </authorList>
    </citation>
    <scope>NUCLEOTIDE SEQUENCE [LARGE SCALE GENOMIC DNA]</scope>
</reference>
<dbReference type="GO" id="GO:0019901">
    <property type="term" value="F:protein kinase binding"/>
    <property type="evidence" value="ECO:0007669"/>
    <property type="project" value="TreeGrafter"/>
</dbReference>
<accession>A0A3B4EF36</accession>
<keyword evidence="3" id="KW-0963">Cytoplasm</keyword>
<evidence type="ECO:0000313" key="7">
    <source>
        <dbReference type="Ensembl" id="ENSPNAP00000034348.1"/>
    </source>
</evidence>
<feature type="compositionally biased region" description="Basic and acidic residues" evidence="5">
    <location>
        <begin position="674"/>
        <end position="683"/>
    </location>
</feature>
<feature type="domain" description="Scaffolding anchor of CK1" evidence="6">
    <location>
        <begin position="17"/>
        <end position="287"/>
    </location>
</feature>
<feature type="region of interest" description="Disordered" evidence="5">
    <location>
        <begin position="640"/>
        <end position="683"/>
    </location>
</feature>
<keyword evidence="8" id="KW-1185">Reference proteome</keyword>
<keyword evidence="4" id="KW-0206">Cytoskeleton</keyword>
<dbReference type="AlphaFoldDB" id="A0A3B4EF36"/>
<evidence type="ECO:0000256" key="3">
    <source>
        <dbReference type="ARBA" id="ARBA00022490"/>
    </source>
</evidence>
<comment type="similarity">
    <text evidence="2">Belongs to the FAM83 family.</text>
</comment>
<evidence type="ECO:0000256" key="2">
    <source>
        <dbReference type="ARBA" id="ARBA00006937"/>
    </source>
</evidence>
<reference evidence="7" key="3">
    <citation type="submission" date="2025-09" db="UniProtKB">
        <authorList>
            <consortium name="Ensembl"/>
        </authorList>
    </citation>
    <scope>IDENTIFICATION</scope>
</reference>
<evidence type="ECO:0000256" key="5">
    <source>
        <dbReference type="SAM" id="MobiDB-lite"/>
    </source>
</evidence>
<dbReference type="Pfam" id="PF07894">
    <property type="entry name" value="SACK1"/>
    <property type="match status" value="1"/>
</dbReference>
<feature type="region of interest" description="Disordered" evidence="5">
    <location>
        <begin position="453"/>
        <end position="506"/>
    </location>
</feature>
<comment type="subcellular location">
    <subcellularLocation>
        <location evidence="1">Cytoplasm</location>
        <location evidence="1">Cytoskeleton</location>
    </subcellularLocation>
</comment>
<organism evidence="7 8">
    <name type="scientific">Pygocentrus nattereri</name>
    <name type="common">Red-bellied piranha</name>
    <dbReference type="NCBI Taxonomy" id="42514"/>
    <lineage>
        <taxon>Eukaryota</taxon>
        <taxon>Metazoa</taxon>
        <taxon>Chordata</taxon>
        <taxon>Craniata</taxon>
        <taxon>Vertebrata</taxon>
        <taxon>Euteleostomi</taxon>
        <taxon>Actinopterygii</taxon>
        <taxon>Neopterygii</taxon>
        <taxon>Teleostei</taxon>
        <taxon>Ostariophysi</taxon>
        <taxon>Characiformes</taxon>
        <taxon>Characoidei</taxon>
        <taxon>Pygocentrus</taxon>
    </lineage>
</organism>
<name>A0A3B4EF36_PYGNA</name>
<dbReference type="InterPro" id="IPR050944">
    <property type="entry name" value="FAM83"/>
</dbReference>
<protein>
    <recommendedName>
        <fullName evidence="6">Scaffolding anchor of CK1 domain-containing protein</fullName>
    </recommendedName>
</protein>
<dbReference type="SUPFAM" id="SSF56024">
    <property type="entry name" value="Phospholipase D/nuclease"/>
    <property type="match status" value="1"/>
</dbReference>
<feature type="compositionally biased region" description="Basic and acidic residues" evidence="5">
    <location>
        <begin position="496"/>
        <end position="506"/>
    </location>
</feature>
<dbReference type="PANTHER" id="PTHR16181">
    <property type="entry name" value="PROTEIN FAM83A-RELATED"/>
    <property type="match status" value="1"/>
</dbReference>
<dbReference type="PANTHER" id="PTHR16181:SF29">
    <property type="entry name" value="PROTEIN FAM83A-RELATED"/>
    <property type="match status" value="1"/>
</dbReference>
<dbReference type="Proteomes" id="UP001501920">
    <property type="component" value="Chromosome 27"/>
</dbReference>
<dbReference type="GO" id="GO:0007165">
    <property type="term" value="P:signal transduction"/>
    <property type="evidence" value="ECO:0007669"/>
    <property type="project" value="TreeGrafter"/>
</dbReference>
<dbReference type="InterPro" id="IPR012461">
    <property type="entry name" value="SACK1"/>
</dbReference>
<feature type="compositionally biased region" description="Basic and acidic residues" evidence="5">
    <location>
        <begin position="584"/>
        <end position="611"/>
    </location>
</feature>
<feature type="compositionally biased region" description="Polar residues" evidence="5">
    <location>
        <begin position="456"/>
        <end position="472"/>
    </location>
</feature>
<evidence type="ECO:0000313" key="8">
    <source>
        <dbReference type="Proteomes" id="UP001501920"/>
    </source>
</evidence>